<gene>
    <name evidence="10" type="ORF">CUJ89_36510</name>
</gene>
<evidence type="ECO:0000259" key="9">
    <source>
        <dbReference type="PROSITE" id="PS51755"/>
    </source>
</evidence>
<dbReference type="SMART" id="SM00862">
    <property type="entry name" value="Trans_reg_C"/>
    <property type="match status" value="1"/>
</dbReference>
<evidence type="ECO:0000259" key="8">
    <source>
        <dbReference type="PROSITE" id="PS50110"/>
    </source>
</evidence>
<dbReference type="Gene3D" id="1.10.10.10">
    <property type="entry name" value="Winged helix-like DNA-binding domain superfamily/Winged helix DNA-binding domain"/>
    <property type="match status" value="1"/>
</dbReference>
<dbReference type="InterPro" id="IPR001867">
    <property type="entry name" value="OmpR/PhoB-type_DNA-bd"/>
</dbReference>
<feature type="domain" description="OmpR/PhoB-type" evidence="9">
    <location>
        <begin position="125"/>
        <end position="223"/>
    </location>
</feature>
<sequence>MRILIVEDDARGAQFIARGLTESGHVVDTAGDGALGLALAREGIYDVIVTDRKLPGLDGVELVRCLREQDRATPVLMLSAIAGLGDRVDGIRAGCDDYLAKPYAFSELLARVEALARRTDRTRLQDALRVADLSLDRRTRRASRGGRDLQLQHREYLLLECLMRHAGQIVTRSMLLEAAWDYQFEPRGNVIDMHVHRLRGKVDRDFAQPLIHTVVGAGYMLQGDA</sequence>
<dbReference type="Gene3D" id="3.40.50.2300">
    <property type="match status" value="1"/>
</dbReference>
<dbReference type="CDD" id="cd00383">
    <property type="entry name" value="trans_reg_C"/>
    <property type="match status" value="1"/>
</dbReference>
<dbReference type="GO" id="GO:0006355">
    <property type="term" value="P:regulation of DNA-templated transcription"/>
    <property type="evidence" value="ECO:0007669"/>
    <property type="project" value="InterPro"/>
</dbReference>
<dbReference type="OrthoDB" id="9802426at2"/>
<dbReference type="PROSITE" id="PS51755">
    <property type="entry name" value="OMPR_PHOB"/>
    <property type="match status" value="1"/>
</dbReference>
<keyword evidence="1 6" id="KW-0597">Phosphoprotein</keyword>
<dbReference type="GO" id="GO:0000156">
    <property type="term" value="F:phosphorelay response regulator activity"/>
    <property type="evidence" value="ECO:0007669"/>
    <property type="project" value="TreeGrafter"/>
</dbReference>
<dbReference type="FunFam" id="1.10.10.10:FF:000005">
    <property type="entry name" value="Two-component system response regulator"/>
    <property type="match status" value="1"/>
</dbReference>
<proteinExistence type="predicted"/>
<feature type="modified residue" description="4-aspartylphosphate" evidence="6">
    <location>
        <position position="51"/>
    </location>
</feature>
<dbReference type="Pfam" id="PF00072">
    <property type="entry name" value="Response_reg"/>
    <property type="match status" value="1"/>
</dbReference>
<dbReference type="Proteomes" id="UP000253104">
    <property type="component" value="Chromosome mHSR5_C"/>
</dbReference>
<dbReference type="InterPro" id="IPR039420">
    <property type="entry name" value="WalR-like"/>
</dbReference>
<accession>A0A2Z5N8P6</accession>
<dbReference type="PROSITE" id="PS50110">
    <property type="entry name" value="RESPONSE_REGULATORY"/>
    <property type="match status" value="1"/>
</dbReference>
<keyword evidence="2" id="KW-0902">Two-component regulatory system</keyword>
<evidence type="ECO:0000313" key="11">
    <source>
        <dbReference type="Proteomes" id="UP000253104"/>
    </source>
</evidence>
<evidence type="ECO:0000256" key="4">
    <source>
        <dbReference type="ARBA" id="ARBA00023125"/>
    </source>
</evidence>
<dbReference type="AlphaFoldDB" id="A0A2Z5N8P6"/>
<protein>
    <submittedName>
        <fullName evidence="10">DNA-binding response regulator</fullName>
    </submittedName>
</protein>
<dbReference type="InterPro" id="IPR001789">
    <property type="entry name" value="Sig_transdc_resp-reg_receiver"/>
</dbReference>
<dbReference type="GO" id="GO:0032993">
    <property type="term" value="C:protein-DNA complex"/>
    <property type="evidence" value="ECO:0007669"/>
    <property type="project" value="TreeGrafter"/>
</dbReference>
<dbReference type="SMART" id="SM00448">
    <property type="entry name" value="REC"/>
    <property type="match status" value="1"/>
</dbReference>
<evidence type="ECO:0000256" key="7">
    <source>
        <dbReference type="PROSITE-ProRule" id="PRU01091"/>
    </source>
</evidence>
<dbReference type="GO" id="GO:0005829">
    <property type="term" value="C:cytosol"/>
    <property type="evidence" value="ECO:0007669"/>
    <property type="project" value="TreeGrafter"/>
</dbReference>
<feature type="domain" description="Response regulatory" evidence="8">
    <location>
        <begin position="2"/>
        <end position="116"/>
    </location>
</feature>
<dbReference type="PANTHER" id="PTHR48111">
    <property type="entry name" value="REGULATOR OF RPOS"/>
    <property type="match status" value="1"/>
</dbReference>
<keyword evidence="3" id="KW-0805">Transcription regulation</keyword>
<dbReference type="SUPFAM" id="SSF52172">
    <property type="entry name" value="CheY-like"/>
    <property type="match status" value="1"/>
</dbReference>
<organism evidence="10 11">
    <name type="scientific">Burkholderia pyrrocinia</name>
    <name type="common">Pseudomonas pyrrocinia</name>
    <dbReference type="NCBI Taxonomy" id="60550"/>
    <lineage>
        <taxon>Bacteria</taxon>
        <taxon>Pseudomonadati</taxon>
        <taxon>Pseudomonadota</taxon>
        <taxon>Betaproteobacteria</taxon>
        <taxon>Burkholderiales</taxon>
        <taxon>Burkholderiaceae</taxon>
        <taxon>Burkholderia</taxon>
        <taxon>Burkholderia cepacia complex</taxon>
    </lineage>
</organism>
<evidence type="ECO:0000256" key="6">
    <source>
        <dbReference type="PROSITE-ProRule" id="PRU00169"/>
    </source>
</evidence>
<evidence type="ECO:0000256" key="5">
    <source>
        <dbReference type="ARBA" id="ARBA00023163"/>
    </source>
</evidence>
<evidence type="ECO:0000256" key="3">
    <source>
        <dbReference type="ARBA" id="ARBA00023015"/>
    </source>
</evidence>
<evidence type="ECO:0000256" key="2">
    <source>
        <dbReference type="ARBA" id="ARBA00023012"/>
    </source>
</evidence>
<reference evidence="10 11" key="1">
    <citation type="journal article" date="2018" name="ISME J.">
        <title>Involvement of Burkholderiaceae and sulfurous volatiles in disease-suppressive soils.</title>
        <authorList>
            <person name="Carrion V.J."/>
            <person name="Cordovez V."/>
            <person name="Tyc O."/>
            <person name="Etalo D.W."/>
            <person name="de Bruijn I."/>
            <person name="de Jager V.C."/>
            <person name="Medema M.H."/>
            <person name="Eberl L."/>
            <person name="Raaijmakers J.M."/>
        </authorList>
    </citation>
    <scope>NUCLEOTIDE SEQUENCE [LARGE SCALE GENOMIC DNA]</scope>
    <source>
        <strain evidence="11">mHSR5</strain>
    </source>
</reference>
<name>A0A2Z5N8P6_BURPY</name>
<dbReference type="PANTHER" id="PTHR48111:SF76">
    <property type="entry name" value="TWO-COMPONENT RESPONSE REGULATOR"/>
    <property type="match status" value="1"/>
</dbReference>
<evidence type="ECO:0000256" key="1">
    <source>
        <dbReference type="ARBA" id="ARBA00022553"/>
    </source>
</evidence>
<dbReference type="InterPro" id="IPR036388">
    <property type="entry name" value="WH-like_DNA-bd_sf"/>
</dbReference>
<evidence type="ECO:0000313" key="10">
    <source>
        <dbReference type="EMBL" id="AXF25905.1"/>
    </source>
</evidence>
<dbReference type="InterPro" id="IPR011006">
    <property type="entry name" value="CheY-like_superfamily"/>
</dbReference>
<feature type="DNA-binding region" description="OmpR/PhoB-type" evidence="7">
    <location>
        <begin position="125"/>
        <end position="223"/>
    </location>
</feature>
<keyword evidence="5" id="KW-0804">Transcription</keyword>
<dbReference type="GO" id="GO:0000976">
    <property type="term" value="F:transcription cis-regulatory region binding"/>
    <property type="evidence" value="ECO:0007669"/>
    <property type="project" value="TreeGrafter"/>
</dbReference>
<dbReference type="Pfam" id="PF00486">
    <property type="entry name" value="Trans_reg_C"/>
    <property type="match status" value="1"/>
</dbReference>
<keyword evidence="4 7" id="KW-0238">DNA-binding</keyword>
<dbReference type="EMBL" id="CP024904">
    <property type="protein sequence ID" value="AXF25905.1"/>
    <property type="molecule type" value="Genomic_DNA"/>
</dbReference>
<dbReference type="RefSeq" id="WP_114182269.1">
    <property type="nucleotide sequence ID" value="NZ_CP024904.1"/>
</dbReference>